<gene>
    <name evidence="8" type="ORF">CLO192961_LOCUS462916</name>
</gene>
<dbReference type="InterPro" id="IPR007219">
    <property type="entry name" value="XnlR_reg_dom"/>
</dbReference>
<keyword evidence="9" id="KW-1185">Reference proteome</keyword>
<dbReference type="InterPro" id="IPR001138">
    <property type="entry name" value="Zn2Cys6_DnaBD"/>
</dbReference>
<evidence type="ECO:0000256" key="5">
    <source>
        <dbReference type="ARBA" id="ARBA00023242"/>
    </source>
</evidence>
<reference evidence="8 9" key="1">
    <citation type="submission" date="2019-06" db="EMBL/GenBank/DDBJ databases">
        <authorList>
            <person name="Broberg M."/>
        </authorList>
    </citation>
    <scope>NUCLEOTIDE SEQUENCE [LARGE SCALE GENOMIC DNA]</scope>
</reference>
<dbReference type="SMART" id="SM00066">
    <property type="entry name" value="GAL4"/>
    <property type="match status" value="1"/>
</dbReference>
<dbReference type="InterPro" id="IPR051127">
    <property type="entry name" value="Fungal_SecMet_Regulators"/>
</dbReference>
<evidence type="ECO:0000256" key="3">
    <source>
        <dbReference type="ARBA" id="ARBA00023125"/>
    </source>
</evidence>
<keyword evidence="5" id="KW-0539">Nucleus</keyword>
<feature type="region of interest" description="Disordered" evidence="6">
    <location>
        <begin position="79"/>
        <end position="140"/>
    </location>
</feature>
<dbReference type="Gene3D" id="4.10.240.10">
    <property type="entry name" value="Zn(2)-C6 fungal-type DNA-binding domain"/>
    <property type="match status" value="1"/>
</dbReference>
<dbReference type="Pfam" id="PF00172">
    <property type="entry name" value="Zn_clus"/>
    <property type="match status" value="1"/>
</dbReference>
<evidence type="ECO:0000256" key="2">
    <source>
        <dbReference type="ARBA" id="ARBA00023015"/>
    </source>
</evidence>
<keyword evidence="2" id="KW-0805">Transcription regulation</keyword>
<sequence>MNQDPERRIVTRHRRRRVAPESRKRVASACNSCNVRRIKCSGERPCAQCARSSRTCLYPDAVEMVSIPRAELDALLQARSEQEGTGSRPADARQLREPMQAAGRPSSRQLGPLAAAPDGPSPLEVLTPDEGRLLHDPDGTARYFGESSGANFLNHVKEFMVTLQPLVTGDTSFLMSVGSYQTYDSRPLGLRPVDSSWLPTRTEMTVLLTEFRYFLQDGNGDFPSGGILFCGQLPMTPPNPNRAAELKSAGQLAVFHMLFAISVRLGAGTGWEEQEHRTSGAFYSRARSLLGNPLDMMACSEREVPALLLIALYFLEMNRRDAAYMTVSVALHLAVMYGAHTTWGYDEEKKRIFWTLFILDTWLSSWLGRPPSVIDTAIRIQLPQDRLGLPDPMGLIAHVKLARISRYVTCDIYRIAPSDPSTATSLQHVEKALHMLHGWNASLPRELCLDYENLSQDRACCVLHLAFNQEIILTTRPIFFIAVKKAVADRYISSRPLQGTDDHPHAEIMQQIVTTAHNNLRLGRWVRDLSPRQRLLHHEAHAVFNATVVVLLQQLAFANASMSPQDKDEIDMAIEIFEKEAASGNNFGSDCARVLQDLTYLVGRVQDQTPIPDPGSDLPMLYPSAGSEIDGLHSELQGWLDYDFLQLYNDHML</sequence>
<dbReference type="PROSITE" id="PS50048">
    <property type="entry name" value="ZN2_CY6_FUNGAL_2"/>
    <property type="match status" value="1"/>
</dbReference>
<dbReference type="Proteomes" id="UP000766486">
    <property type="component" value="Unassembled WGS sequence"/>
</dbReference>
<dbReference type="SMART" id="SM00906">
    <property type="entry name" value="Fungal_trans"/>
    <property type="match status" value="1"/>
</dbReference>
<evidence type="ECO:0000256" key="4">
    <source>
        <dbReference type="ARBA" id="ARBA00023163"/>
    </source>
</evidence>
<keyword evidence="3" id="KW-0238">DNA-binding</keyword>
<protein>
    <recommendedName>
        <fullName evidence="7">Zn(2)-C6 fungal-type domain-containing protein</fullName>
    </recommendedName>
</protein>
<keyword evidence="1" id="KW-0479">Metal-binding</keyword>
<evidence type="ECO:0000256" key="6">
    <source>
        <dbReference type="SAM" id="MobiDB-lite"/>
    </source>
</evidence>
<name>A0ABY6V4C6_BIOOC</name>
<dbReference type="Pfam" id="PF04082">
    <property type="entry name" value="Fungal_trans"/>
    <property type="match status" value="1"/>
</dbReference>
<dbReference type="PANTHER" id="PTHR47424:SF3">
    <property type="entry name" value="REGULATORY PROTEIN GAL4"/>
    <property type="match status" value="1"/>
</dbReference>
<keyword evidence="4" id="KW-0804">Transcription</keyword>
<organism evidence="8 9">
    <name type="scientific">Bionectria ochroleuca</name>
    <name type="common">Gliocladium roseum</name>
    <dbReference type="NCBI Taxonomy" id="29856"/>
    <lineage>
        <taxon>Eukaryota</taxon>
        <taxon>Fungi</taxon>
        <taxon>Dikarya</taxon>
        <taxon>Ascomycota</taxon>
        <taxon>Pezizomycotina</taxon>
        <taxon>Sordariomycetes</taxon>
        <taxon>Hypocreomycetidae</taxon>
        <taxon>Hypocreales</taxon>
        <taxon>Bionectriaceae</taxon>
        <taxon>Clonostachys</taxon>
    </lineage>
</organism>
<dbReference type="SUPFAM" id="SSF57701">
    <property type="entry name" value="Zn2/Cys6 DNA-binding domain"/>
    <property type="match status" value="1"/>
</dbReference>
<accession>A0ABY6V4C6</accession>
<dbReference type="CDD" id="cd12148">
    <property type="entry name" value="fungal_TF_MHR"/>
    <property type="match status" value="1"/>
</dbReference>
<evidence type="ECO:0000313" key="8">
    <source>
        <dbReference type="EMBL" id="VUC37150.1"/>
    </source>
</evidence>
<dbReference type="PANTHER" id="PTHR47424">
    <property type="entry name" value="REGULATORY PROTEIN GAL4"/>
    <property type="match status" value="1"/>
</dbReference>
<dbReference type="InterPro" id="IPR036864">
    <property type="entry name" value="Zn2-C6_fun-type_DNA-bd_sf"/>
</dbReference>
<evidence type="ECO:0000313" key="9">
    <source>
        <dbReference type="Proteomes" id="UP000766486"/>
    </source>
</evidence>
<feature type="domain" description="Zn(2)-C6 fungal-type" evidence="7">
    <location>
        <begin position="29"/>
        <end position="58"/>
    </location>
</feature>
<dbReference type="EMBL" id="CABFNS010000936">
    <property type="protein sequence ID" value="VUC37150.1"/>
    <property type="molecule type" value="Genomic_DNA"/>
</dbReference>
<proteinExistence type="predicted"/>
<feature type="compositionally biased region" description="Basic and acidic residues" evidence="6">
    <location>
        <begin position="129"/>
        <end position="139"/>
    </location>
</feature>
<evidence type="ECO:0000256" key="1">
    <source>
        <dbReference type="ARBA" id="ARBA00022723"/>
    </source>
</evidence>
<comment type="caution">
    <text evidence="8">The sequence shown here is derived from an EMBL/GenBank/DDBJ whole genome shotgun (WGS) entry which is preliminary data.</text>
</comment>
<evidence type="ECO:0000259" key="7">
    <source>
        <dbReference type="PROSITE" id="PS50048"/>
    </source>
</evidence>